<feature type="compositionally biased region" description="Low complexity" evidence="5">
    <location>
        <begin position="1"/>
        <end position="12"/>
    </location>
</feature>
<feature type="region of interest" description="Disordered" evidence="5">
    <location>
        <begin position="118"/>
        <end position="153"/>
    </location>
</feature>
<proteinExistence type="predicted"/>
<keyword evidence="3" id="KW-0238">DNA-binding</keyword>
<dbReference type="PANTHER" id="PTHR46910">
    <property type="entry name" value="TRANSCRIPTION FACTOR PDR1"/>
    <property type="match status" value="1"/>
</dbReference>
<feature type="compositionally biased region" description="Polar residues" evidence="5">
    <location>
        <begin position="699"/>
        <end position="714"/>
    </location>
</feature>
<evidence type="ECO:0000256" key="2">
    <source>
        <dbReference type="ARBA" id="ARBA00022723"/>
    </source>
</evidence>
<dbReference type="GO" id="GO:0000981">
    <property type="term" value="F:DNA-binding transcription factor activity, RNA polymerase II-specific"/>
    <property type="evidence" value="ECO:0007669"/>
    <property type="project" value="InterPro"/>
</dbReference>
<feature type="region of interest" description="Disordered" evidence="5">
    <location>
        <begin position="672"/>
        <end position="731"/>
    </location>
</feature>
<dbReference type="SUPFAM" id="SSF57701">
    <property type="entry name" value="Zn2/Cys6 DNA-binding domain"/>
    <property type="match status" value="1"/>
</dbReference>
<dbReference type="EMBL" id="MU806261">
    <property type="protein sequence ID" value="KAJ3837230.1"/>
    <property type="molecule type" value="Genomic_DNA"/>
</dbReference>
<dbReference type="InterPro" id="IPR001138">
    <property type="entry name" value="Zn2Cys6_DnaBD"/>
</dbReference>
<evidence type="ECO:0000259" key="6">
    <source>
        <dbReference type="PROSITE" id="PS50048"/>
    </source>
</evidence>
<feature type="compositionally biased region" description="Low complexity" evidence="5">
    <location>
        <begin position="122"/>
        <end position="133"/>
    </location>
</feature>
<dbReference type="Pfam" id="PF04082">
    <property type="entry name" value="Fungal_trans"/>
    <property type="match status" value="1"/>
</dbReference>
<feature type="region of interest" description="Disordered" evidence="5">
    <location>
        <begin position="1"/>
        <end position="21"/>
    </location>
</feature>
<dbReference type="Gene3D" id="4.10.240.10">
    <property type="entry name" value="Zn(2)-C6 fungal-type DNA-binding domain"/>
    <property type="match status" value="1"/>
</dbReference>
<dbReference type="PROSITE" id="PS50048">
    <property type="entry name" value="ZN2_CY6_FUNGAL_2"/>
    <property type="match status" value="1"/>
</dbReference>
<reference evidence="7" key="1">
    <citation type="submission" date="2022-08" db="EMBL/GenBank/DDBJ databases">
        <authorList>
            <consortium name="DOE Joint Genome Institute"/>
            <person name="Min B."/>
            <person name="Riley R."/>
            <person name="Sierra-Patev S."/>
            <person name="Naranjo-Ortiz M."/>
            <person name="Looney B."/>
            <person name="Konkel Z."/>
            <person name="Slot J.C."/>
            <person name="Sakamoto Y."/>
            <person name="Steenwyk J.L."/>
            <person name="Rokas A."/>
            <person name="Carro J."/>
            <person name="Camarero S."/>
            <person name="Ferreira P."/>
            <person name="Molpeceres G."/>
            <person name="Ruiz-Duenas F.J."/>
            <person name="Serrano A."/>
            <person name="Henrissat B."/>
            <person name="Drula E."/>
            <person name="Hughes K.W."/>
            <person name="Mata J.L."/>
            <person name="Ishikawa N.K."/>
            <person name="Vargas-Isla R."/>
            <person name="Ushijima S."/>
            <person name="Smith C.A."/>
            <person name="Ahrendt S."/>
            <person name="Andreopoulos W."/>
            <person name="He G."/>
            <person name="Labutti K."/>
            <person name="Lipzen A."/>
            <person name="Ng V."/>
            <person name="Sandor L."/>
            <person name="Barry K."/>
            <person name="Martinez A.T."/>
            <person name="Xiao Y."/>
            <person name="Gibbons J.G."/>
            <person name="Terashima K."/>
            <person name="Hibbett D.S."/>
            <person name="Grigoriev I.V."/>
        </authorList>
    </citation>
    <scope>NUCLEOTIDE SEQUENCE</scope>
    <source>
        <strain evidence="7">TFB9207</strain>
    </source>
</reference>
<dbReference type="InterPro" id="IPR007219">
    <property type="entry name" value="XnlR_reg_dom"/>
</dbReference>
<dbReference type="GO" id="GO:0008270">
    <property type="term" value="F:zinc ion binding"/>
    <property type="evidence" value="ECO:0007669"/>
    <property type="project" value="InterPro"/>
</dbReference>
<dbReference type="GO" id="GO:0005634">
    <property type="term" value="C:nucleus"/>
    <property type="evidence" value="ECO:0007669"/>
    <property type="project" value="UniProtKB-SubCell"/>
</dbReference>
<dbReference type="AlphaFoldDB" id="A0AA38P6I9"/>
<dbReference type="SMART" id="SM00066">
    <property type="entry name" value="GAL4"/>
    <property type="match status" value="1"/>
</dbReference>
<keyword evidence="4" id="KW-0539">Nucleus</keyword>
<accession>A0AA38P6I9</accession>
<dbReference type="GO" id="GO:0006351">
    <property type="term" value="P:DNA-templated transcription"/>
    <property type="evidence" value="ECO:0007669"/>
    <property type="project" value="InterPro"/>
</dbReference>
<dbReference type="CDD" id="cd12148">
    <property type="entry name" value="fungal_TF_MHR"/>
    <property type="match status" value="1"/>
</dbReference>
<comment type="subcellular location">
    <subcellularLocation>
        <location evidence="1">Nucleus</location>
    </subcellularLocation>
</comment>
<keyword evidence="8" id="KW-1185">Reference proteome</keyword>
<dbReference type="PROSITE" id="PS00463">
    <property type="entry name" value="ZN2_CY6_FUNGAL_1"/>
    <property type="match status" value="1"/>
</dbReference>
<dbReference type="InterPro" id="IPR050987">
    <property type="entry name" value="AtrR-like"/>
</dbReference>
<evidence type="ECO:0000256" key="3">
    <source>
        <dbReference type="ARBA" id="ARBA00023125"/>
    </source>
</evidence>
<dbReference type="GO" id="GO:0003677">
    <property type="term" value="F:DNA binding"/>
    <property type="evidence" value="ECO:0007669"/>
    <property type="project" value="UniProtKB-KW"/>
</dbReference>
<organism evidence="7 8">
    <name type="scientific">Lentinula raphanica</name>
    <dbReference type="NCBI Taxonomy" id="153919"/>
    <lineage>
        <taxon>Eukaryota</taxon>
        <taxon>Fungi</taxon>
        <taxon>Dikarya</taxon>
        <taxon>Basidiomycota</taxon>
        <taxon>Agaricomycotina</taxon>
        <taxon>Agaricomycetes</taxon>
        <taxon>Agaricomycetidae</taxon>
        <taxon>Agaricales</taxon>
        <taxon>Marasmiineae</taxon>
        <taxon>Omphalotaceae</taxon>
        <taxon>Lentinula</taxon>
    </lineage>
</organism>
<feature type="domain" description="Zn(2)-C6 fungal-type" evidence="6">
    <location>
        <begin position="24"/>
        <end position="57"/>
    </location>
</feature>
<sequence>MPDSDSTPPSTSAIPPRKRRAKQACDECSRRRVKCNGTLTANGICSNCISLQMDCTYTSQKKKRGPKVGSKRRPPSEVATLIYTILAAPQSFALPEDPQNTRNMLIDLASYARSLDDKLHRTPSPTSATSKSSGIASRSSPLTSLPEAGPEEDRNCNMEYLATRIHGLSFDSTGISKFNQVNLLQTALDIRDEMYGMNTSTIVLRKRSEFWDPAPWTQIDEAPQFVFPEDDLLRDLVSIYFSRLHYIYPLFHQPTFEAHVFQDKLHLRNRMFGATLLAVCANAARHSNDPRNLYGSTRSEHSLGWKYFRQIQFIRLTYLQPMTLFEIQLYALSLLFMFPTSNGEGSWPWDMCRPCIQLAQEVVLNIQRQSDLRHRDIVECELWRRAFWVLVLFDLTRGIFTGRFTELTPEQLDFDLPMECDDDYWFNDEPELRFVQPPGKPSYLSYWRHLLTMVVASGRARRKAAADSFAPDQILQRRTAYLNNWIDNVPIHLRWDPQNPDTIFFHQSLMLQYTYTRLLIQNHKALLRPGPMNFTSLSICTNAARSYLHIIQIQHQRPDCYMLPNLIHQVFMCGVILLINLWKRTWMNSMPDQEKETAEVYKCLQFLAFYERRYESAGRLYDVLSTMISASGIPTFPVRPPALKRSRSHEESELIGWQDSYEERKPYYDPSHCFQPQSSSSSATEGPFSSHVSPVPQTPIGQSWGTTGPASNMGSEVPGPSRDPNRGGEDWDMFMGMVDEMLYEVRSNVNHY</sequence>
<dbReference type="Proteomes" id="UP001163846">
    <property type="component" value="Unassembled WGS sequence"/>
</dbReference>
<evidence type="ECO:0000256" key="4">
    <source>
        <dbReference type="ARBA" id="ARBA00023242"/>
    </source>
</evidence>
<gene>
    <name evidence="7" type="ORF">F5878DRAFT_564363</name>
</gene>
<keyword evidence="2" id="KW-0479">Metal-binding</keyword>
<dbReference type="CDD" id="cd00067">
    <property type="entry name" value="GAL4"/>
    <property type="match status" value="1"/>
</dbReference>
<evidence type="ECO:0000313" key="7">
    <source>
        <dbReference type="EMBL" id="KAJ3837230.1"/>
    </source>
</evidence>
<dbReference type="Pfam" id="PF00172">
    <property type="entry name" value="Zn_clus"/>
    <property type="match status" value="1"/>
</dbReference>
<comment type="caution">
    <text evidence="7">The sequence shown here is derived from an EMBL/GenBank/DDBJ whole genome shotgun (WGS) entry which is preliminary data.</text>
</comment>
<dbReference type="InterPro" id="IPR036864">
    <property type="entry name" value="Zn2-C6_fun-type_DNA-bd_sf"/>
</dbReference>
<dbReference type="PANTHER" id="PTHR46910:SF3">
    <property type="entry name" value="HALOTOLERANCE PROTEIN 9-RELATED"/>
    <property type="match status" value="1"/>
</dbReference>
<feature type="compositionally biased region" description="Polar residues" evidence="5">
    <location>
        <begin position="134"/>
        <end position="143"/>
    </location>
</feature>
<protein>
    <recommendedName>
        <fullName evidence="6">Zn(2)-C6 fungal-type domain-containing protein</fullName>
    </recommendedName>
</protein>
<evidence type="ECO:0000256" key="5">
    <source>
        <dbReference type="SAM" id="MobiDB-lite"/>
    </source>
</evidence>
<evidence type="ECO:0000313" key="8">
    <source>
        <dbReference type="Proteomes" id="UP001163846"/>
    </source>
</evidence>
<name>A0AA38P6I9_9AGAR</name>
<evidence type="ECO:0000256" key="1">
    <source>
        <dbReference type="ARBA" id="ARBA00004123"/>
    </source>
</evidence>